<dbReference type="AlphaFoldDB" id="A0A840NDQ8"/>
<evidence type="ECO:0000256" key="3">
    <source>
        <dbReference type="ARBA" id="ARBA00022827"/>
    </source>
</evidence>
<reference evidence="5 6" key="1">
    <citation type="submission" date="2020-08" db="EMBL/GenBank/DDBJ databases">
        <title>Sequencing the genomes of 1000 actinobacteria strains.</title>
        <authorList>
            <person name="Klenk H.-P."/>
        </authorList>
    </citation>
    <scope>NUCLEOTIDE SEQUENCE [LARGE SCALE GENOMIC DNA]</scope>
    <source>
        <strain evidence="5 6">DSM 45582</strain>
    </source>
</reference>
<evidence type="ECO:0000313" key="6">
    <source>
        <dbReference type="Proteomes" id="UP000580474"/>
    </source>
</evidence>
<evidence type="ECO:0000313" key="5">
    <source>
        <dbReference type="EMBL" id="MBB5068358.1"/>
    </source>
</evidence>
<keyword evidence="6" id="KW-1185">Reference proteome</keyword>
<evidence type="ECO:0000256" key="1">
    <source>
        <dbReference type="ARBA" id="ARBA00009347"/>
    </source>
</evidence>
<protein>
    <submittedName>
        <fullName evidence="5">Alkylation response protein AidB-like acyl-CoA dehydrogenase</fullName>
    </submittedName>
</protein>
<dbReference type="SUPFAM" id="SSF56645">
    <property type="entry name" value="Acyl-CoA dehydrogenase NM domain-like"/>
    <property type="match status" value="1"/>
</dbReference>
<keyword evidence="3" id="KW-0274">FAD</keyword>
<dbReference type="EMBL" id="JACHIV010000001">
    <property type="protein sequence ID" value="MBB5068358.1"/>
    <property type="molecule type" value="Genomic_DNA"/>
</dbReference>
<dbReference type="GO" id="GO:0016627">
    <property type="term" value="F:oxidoreductase activity, acting on the CH-CH group of donors"/>
    <property type="evidence" value="ECO:0007669"/>
    <property type="project" value="InterPro"/>
</dbReference>
<comment type="caution">
    <text evidence="5">The sequence shown here is derived from an EMBL/GenBank/DDBJ whole genome shotgun (WGS) entry which is preliminary data.</text>
</comment>
<sequence>MVQLGAEAGAEVPAFDRPPGTELRRLVAEGDLDFPMPGEGGTRRRWSLLAAHGRRDLSLARLVEGHTDAVAILHEAGRKAVPGAVYGVWASRAGGRGAWCDDARRVLTGTVPMCSGANAVDRALLVARPGAAEDSGCDVLFDLPVEPGTARPVVGSWRAAGMAESDTLDVVLRDLPWSDDSVVAEPGFYTERPGFRLGGAGVAAVWFGGVLGLWDSVVANLRASSPDPHKTANLGALRLVVEQADAVLARAADEVDAGAEPAARSVVLRCRCAAEDAARRALDLAPRITGPAAFARDARFSRHLADLQVYVRQHSTERELADWGGQALDGDPGADA</sequence>
<evidence type="ECO:0000256" key="2">
    <source>
        <dbReference type="ARBA" id="ARBA00022630"/>
    </source>
</evidence>
<proteinExistence type="inferred from homology"/>
<dbReference type="InterPro" id="IPR036250">
    <property type="entry name" value="AcylCo_DH-like_C"/>
</dbReference>
<dbReference type="RefSeq" id="WP_184478056.1">
    <property type="nucleotide sequence ID" value="NZ_JACHIV010000001.1"/>
</dbReference>
<dbReference type="InterPro" id="IPR009100">
    <property type="entry name" value="AcylCoA_DH/oxidase_NM_dom_sf"/>
</dbReference>
<dbReference type="InterPro" id="IPR009075">
    <property type="entry name" value="AcylCo_DH/oxidase_C"/>
</dbReference>
<name>A0A840NDQ8_9PSEU</name>
<dbReference type="Pfam" id="PF00441">
    <property type="entry name" value="Acyl-CoA_dh_1"/>
    <property type="match status" value="1"/>
</dbReference>
<evidence type="ECO:0000259" key="4">
    <source>
        <dbReference type="Pfam" id="PF00441"/>
    </source>
</evidence>
<organism evidence="5 6">
    <name type="scientific">Saccharopolyspora gloriosae</name>
    <dbReference type="NCBI Taxonomy" id="455344"/>
    <lineage>
        <taxon>Bacteria</taxon>
        <taxon>Bacillati</taxon>
        <taxon>Actinomycetota</taxon>
        <taxon>Actinomycetes</taxon>
        <taxon>Pseudonocardiales</taxon>
        <taxon>Pseudonocardiaceae</taxon>
        <taxon>Saccharopolyspora</taxon>
    </lineage>
</organism>
<keyword evidence="2" id="KW-0285">Flavoprotein</keyword>
<feature type="domain" description="Acyl-CoA dehydrogenase/oxidase C-terminal" evidence="4">
    <location>
        <begin position="184"/>
        <end position="310"/>
    </location>
</feature>
<accession>A0A840NDQ8</accession>
<dbReference type="SUPFAM" id="SSF47203">
    <property type="entry name" value="Acyl-CoA dehydrogenase C-terminal domain-like"/>
    <property type="match status" value="1"/>
</dbReference>
<dbReference type="Gene3D" id="1.20.140.10">
    <property type="entry name" value="Butyryl-CoA Dehydrogenase, subunit A, domain 3"/>
    <property type="match status" value="1"/>
</dbReference>
<dbReference type="Proteomes" id="UP000580474">
    <property type="component" value="Unassembled WGS sequence"/>
</dbReference>
<gene>
    <name evidence="5" type="ORF">BJ969_001446</name>
</gene>
<comment type="similarity">
    <text evidence="1">Belongs to the acyl-CoA dehydrogenase family.</text>
</comment>